<feature type="transmembrane region" description="Helical" evidence="11">
    <location>
        <begin position="265"/>
        <end position="289"/>
    </location>
</feature>
<feature type="transmembrane region" description="Helical" evidence="11">
    <location>
        <begin position="165"/>
        <end position="187"/>
    </location>
</feature>
<dbReference type="AlphaFoldDB" id="G8CRC8"/>
<dbReference type="PANTHER" id="PTHR11432:SF3">
    <property type="entry name" value="NADH-UBIQUINONE OXIDOREDUCTASE CHAIN 1"/>
    <property type="match status" value="1"/>
</dbReference>
<dbReference type="GO" id="GO:0008137">
    <property type="term" value="F:NADH dehydrogenase (ubiquinone) activity"/>
    <property type="evidence" value="ECO:0007669"/>
    <property type="project" value="UniProtKB-EC"/>
</dbReference>
<evidence type="ECO:0000256" key="11">
    <source>
        <dbReference type="SAM" id="Phobius"/>
    </source>
</evidence>
<evidence type="ECO:0000256" key="9">
    <source>
        <dbReference type="RuleBase" id="RU000471"/>
    </source>
</evidence>
<evidence type="ECO:0000313" key="12">
    <source>
        <dbReference type="EMBL" id="ADN52156.1"/>
    </source>
</evidence>
<dbReference type="Pfam" id="PF00146">
    <property type="entry name" value="NADHdh"/>
    <property type="match status" value="1"/>
</dbReference>
<accession>G8CRC8</accession>
<feature type="transmembrane region" description="Helical" evidence="11">
    <location>
        <begin position="225"/>
        <end position="253"/>
    </location>
</feature>
<feature type="transmembrane region" description="Helical" evidence="11">
    <location>
        <begin position="96"/>
        <end position="121"/>
    </location>
</feature>
<name>G8CRC8_LOALO</name>
<dbReference type="PROSITE" id="PS00668">
    <property type="entry name" value="COMPLEX1_ND1_2"/>
    <property type="match status" value="1"/>
</dbReference>
<sequence>MFIFYYFGILIMIVFILQAVAFLVVLERHFLGSSQCRIGPNKVGYSGVFQALFDGLKLFKKEQVLFCFSSWISFLFMPICGFVLMVFFWFTLPYFFIFLSFEYSGIFLFCLMGVSVYFVMLSGIFSGGKYSFVGGMRSCAQSYSYEIAFSVYLLIFLLFNKGLCLSFSFCLFFLFFFSFFCLVLIDLHRAPFDFSECESELVSGFNVEYSSVGFAGLFLGEYGNLLYFSCLTSSLFFNMNFLFFYFIVCFIVFSRSAYPRFRFDMLMSMCWVVFLPFGFYIFGLSFIFFML</sequence>
<evidence type="ECO:0000256" key="3">
    <source>
        <dbReference type="ARBA" id="ARBA00021009"/>
    </source>
</evidence>
<keyword evidence="9" id="KW-0520">NAD</keyword>
<feature type="transmembrane region" description="Helical" evidence="11">
    <location>
        <begin position="64"/>
        <end position="90"/>
    </location>
</feature>
<evidence type="ECO:0000256" key="5">
    <source>
        <dbReference type="ARBA" id="ARBA00022692"/>
    </source>
</evidence>
<comment type="catalytic activity">
    <reaction evidence="10">
        <text>a ubiquinone + NADH + 5 H(+)(in) = a ubiquinol + NAD(+) + 4 H(+)(out)</text>
        <dbReference type="Rhea" id="RHEA:29091"/>
        <dbReference type="Rhea" id="RHEA-COMP:9565"/>
        <dbReference type="Rhea" id="RHEA-COMP:9566"/>
        <dbReference type="ChEBI" id="CHEBI:15378"/>
        <dbReference type="ChEBI" id="CHEBI:16389"/>
        <dbReference type="ChEBI" id="CHEBI:17976"/>
        <dbReference type="ChEBI" id="CHEBI:57540"/>
        <dbReference type="ChEBI" id="CHEBI:57945"/>
        <dbReference type="EC" id="7.1.1.2"/>
    </reaction>
</comment>
<evidence type="ECO:0000256" key="1">
    <source>
        <dbReference type="ARBA" id="ARBA00004141"/>
    </source>
</evidence>
<keyword evidence="7 10" id="KW-0830">Ubiquinone</keyword>
<dbReference type="EC" id="7.1.1.2" evidence="10"/>
<dbReference type="GO" id="GO:0003954">
    <property type="term" value="F:NADH dehydrogenase activity"/>
    <property type="evidence" value="ECO:0007669"/>
    <property type="project" value="TreeGrafter"/>
</dbReference>
<evidence type="ECO:0000256" key="7">
    <source>
        <dbReference type="ARBA" id="ARBA00023075"/>
    </source>
</evidence>
<evidence type="ECO:0000256" key="10">
    <source>
        <dbReference type="RuleBase" id="RU000473"/>
    </source>
</evidence>
<dbReference type="InterPro" id="IPR018086">
    <property type="entry name" value="NADH_UbQ_OxRdtase_su1_CS"/>
</dbReference>
<reference evidence="12" key="1">
    <citation type="journal article" date="2012" name="BMC Genomics">
        <title>Comparing the mitochondrial genomes of Wolbachia-dependent and independent filarial nematode species.</title>
        <authorList>
            <person name="McNulty S.N."/>
            <person name="Mullin A.S."/>
            <person name="Vaughan J.A."/>
            <person name="Tkach V.V."/>
            <person name="Weil G.J."/>
            <person name="Fischer P.U."/>
        </authorList>
    </citation>
    <scope>NUCLEOTIDE SEQUENCE</scope>
</reference>
<evidence type="ECO:0000256" key="2">
    <source>
        <dbReference type="ARBA" id="ARBA00010535"/>
    </source>
</evidence>
<feature type="transmembrane region" description="Helical" evidence="11">
    <location>
        <begin position="142"/>
        <end position="159"/>
    </location>
</feature>
<feature type="transmembrane region" description="Helical" evidence="11">
    <location>
        <begin position="6"/>
        <end position="26"/>
    </location>
</feature>
<organism evidence="12">
    <name type="scientific">Loa loa</name>
    <name type="common">Eye worm</name>
    <name type="synonym">Filaria loa</name>
    <dbReference type="NCBI Taxonomy" id="7209"/>
    <lineage>
        <taxon>Eukaryota</taxon>
        <taxon>Metazoa</taxon>
        <taxon>Ecdysozoa</taxon>
        <taxon>Nematoda</taxon>
        <taxon>Chromadorea</taxon>
        <taxon>Rhabditida</taxon>
        <taxon>Spirurina</taxon>
        <taxon>Spiruromorpha</taxon>
        <taxon>Filarioidea</taxon>
        <taxon>Onchocercidae</taxon>
        <taxon>Loa</taxon>
    </lineage>
</organism>
<keyword evidence="5 9" id="KW-0812">Transmembrane</keyword>
<proteinExistence type="inferred from homology"/>
<dbReference type="PROSITE" id="PS00667">
    <property type="entry name" value="COMPLEX1_ND1_1"/>
    <property type="match status" value="1"/>
</dbReference>
<dbReference type="GO" id="GO:0009060">
    <property type="term" value="P:aerobic respiration"/>
    <property type="evidence" value="ECO:0007669"/>
    <property type="project" value="TreeGrafter"/>
</dbReference>
<comment type="similarity">
    <text evidence="2 9">Belongs to the complex I subunit 1 family.</text>
</comment>
<dbReference type="PANTHER" id="PTHR11432">
    <property type="entry name" value="NADH DEHYDROGENASE SUBUNIT 1"/>
    <property type="match status" value="1"/>
</dbReference>
<protein>
    <recommendedName>
        <fullName evidence="3 10">NADH-ubiquinone oxidoreductase chain 1</fullName>
        <ecNumber evidence="10">7.1.1.2</ecNumber>
    </recommendedName>
</protein>
<keyword evidence="6 11" id="KW-1133">Transmembrane helix</keyword>
<evidence type="ECO:0000256" key="6">
    <source>
        <dbReference type="ARBA" id="ARBA00022989"/>
    </source>
</evidence>
<dbReference type="InterPro" id="IPR001694">
    <property type="entry name" value="NADH_UbQ_OxRdtase_su1/FPO"/>
</dbReference>
<evidence type="ECO:0000256" key="4">
    <source>
        <dbReference type="ARBA" id="ARBA00022448"/>
    </source>
</evidence>
<evidence type="ECO:0000256" key="8">
    <source>
        <dbReference type="ARBA" id="ARBA00023136"/>
    </source>
</evidence>
<dbReference type="EMBL" id="HQ186250">
    <property type="protein sequence ID" value="ADN52156.1"/>
    <property type="molecule type" value="Genomic_DNA"/>
</dbReference>
<dbReference type="GO" id="GO:0005743">
    <property type="term" value="C:mitochondrial inner membrane"/>
    <property type="evidence" value="ECO:0007669"/>
    <property type="project" value="UniProtKB-SubCell"/>
</dbReference>
<comment type="subcellular location">
    <subcellularLocation>
        <location evidence="1">Membrane</location>
        <topology evidence="1">Multi-pass membrane protein</topology>
    </subcellularLocation>
    <subcellularLocation>
        <location evidence="9">Mitochondrion inner membrane</location>
        <topology evidence="9">Multi-pass membrane protein</topology>
    </subcellularLocation>
</comment>
<keyword evidence="10 12" id="KW-0496">Mitochondrion</keyword>
<geneLocation type="mitochondrion" evidence="12"/>
<keyword evidence="8 11" id="KW-0472">Membrane</keyword>
<gene>
    <name evidence="12" type="primary">ND1</name>
</gene>
<keyword evidence="4" id="KW-0813">Transport</keyword>
<dbReference type="KEGG" id="loa:ND1"/>